<proteinExistence type="predicted"/>
<evidence type="ECO:0000313" key="4">
    <source>
        <dbReference type="Proteomes" id="UP000321947"/>
    </source>
</evidence>
<protein>
    <submittedName>
        <fullName evidence="1 2">Mitochondrial protein</fullName>
    </submittedName>
</protein>
<dbReference type="AlphaFoldDB" id="A0A5D3E5B9"/>
<accession>A0A5D3E5B9</accession>
<dbReference type="Proteomes" id="UP000321947">
    <property type="component" value="Unassembled WGS sequence"/>
</dbReference>
<organism evidence="2 4">
    <name type="scientific">Cucumis melo var. makuwa</name>
    <name type="common">Oriental melon</name>
    <dbReference type="NCBI Taxonomy" id="1194695"/>
    <lineage>
        <taxon>Eukaryota</taxon>
        <taxon>Viridiplantae</taxon>
        <taxon>Streptophyta</taxon>
        <taxon>Embryophyta</taxon>
        <taxon>Tracheophyta</taxon>
        <taxon>Spermatophyta</taxon>
        <taxon>Magnoliopsida</taxon>
        <taxon>eudicotyledons</taxon>
        <taxon>Gunneridae</taxon>
        <taxon>Pentapetalae</taxon>
        <taxon>rosids</taxon>
        <taxon>fabids</taxon>
        <taxon>Cucurbitales</taxon>
        <taxon>Cucurbitaceae</taxon>
        <taxon>Benincaseae</taxon>
        <taxon>Cucumis</taxon>
    </lineage>
</organism>
<comment type="caution">
    <text evidence="2">The sequence shown here is derived from an EMBL/GenBank/DDBJ whole genome shotgun (WGS) entry which is preliminary data.</text>
</comment>
<reference evidence="3 4" key="1">
    <citation type="submission" date="2019-08" db="EMBL/GenBank/DDBJ databases">
        <title>Draft genome sequences of two oriental melons (Cucumis melo L. var makuwa).</title>
        <authorList>
            <person name="Kwon S.-Y."/>
        </authorList>
    </citation>
    <scope>NUCLEOTIDE SEQUENCE [LARGE SCALE GENOMIC DNA]</scope>
    <source>
        <strain evidence="4">cv. Chang Bougi</strain>
        <strain evidence="3">cv. SW 3</strain>
        <tissue evidence="2">Leaf</tissue>
    </source>
</reference>
<evidence type="ECO:0000313" key="1">
    <source>
        <dbReference type="EMBL" id="KAA0051617.1"/>
    </source>
</evidence>
<gene>
    <name evidence="2" type="ORF">E5676_scaffold267G00130</name>
    <name evidence="1" type="ORF">E6C27_scaffold174G001670</name>
</gene>
<evidence type="ECO:0000313" key="3">
    <source>
        <dbReference type="Proteomes" id="UP000321393"/>
    </source>
</evidence>
<dbReference type="Proteomes" id="UP000321393">
    <property type="component" value="Unassembled WGS sequence"/>
</dbReference>
<dbReference type="EMBL" id="SSTD01000220">
    <property type="protein sequence ID" value="TYK30791.1"/>
    <property type="molecule type" value="Genomic_DNA"/>
</dbReference>
<name>A0A5D3E5B9_CUCMM</name>
<dbReference type="EMBL" id="SSTE01011259">
    <property type="protein sequence ID" value="KAA0051617.1"/>
    <property type="molecule type" value="Genomic_DNA"/>
</dbReference>
<sequence length="83" mass="9285">MADVSEIIPFSHVQKNHPSSFIIGDPSAGIITRIKDKIDYAKMIANICYTSSIEPTSVNEALKDEFGINAMQEELLQFKRNNV</sequence>
<evidence type="ECO:0000313" key="2">
    <source>
        <dbReference type="EMBL" id="TYK30791.1"/>
    </source>
</evidence>
<dbReference type="OrthoDB" id="8048545at2759"/>